<dbReference type="STRING" id="6290.A0A0N4XA90"/>
<protein>
    <submittedName>
        <fullName evidence="4">RRM domain-containing protein</fullName>
    </submittedName>
</protein>
<dbReference type="InterPro" id="IPR012677">
    <property type="entry name" value="Nucleotide-bd_a/b_plait_sf"/>
</dbReference>
<accession>A0A0N4XA90</accession>
<dbReference type="Gene3D" id="3.30.70.330">
    <property type="match status" value="1"/>
</dbReference>
<dbReference type="GO" id="GO:0003676">
    <property type="term" value="F:nucleic acid binding"/>
    <property type="evidence" value="ECO:0007669"/>
    <property type="project" value="InterPro"/>
</dbReference>
<name>A0A0N4XA90_HAEPC</name>
<reference evidence="2 3" key="2">
    <citation type="submission" date="2018-11" db="EMBL/GenBank/DDBJ databases">
        <authorList>
            <consortium name="Pathogen Informatics"/>
        </authorList>
    </citation>
    <scope>NUCLEOTIDE SEQUENCE [LARGE SCALE GENOMIC DNA]</scope>
    <source>
        <strain evidence="2 3">MHpl1</strain>
    </source>
</reference>
<keyword evidence="1" id="KW-0472">Membrane</keyword>
<keyword evidence="1" id="KW-0812">Transmembrane</keyword>
<reference evidence="4" key="1">
    <citation type="submission" date="2017-02" db="UniProtKB">
        <authorList>
            <consortium name="WormBaseParasite"/>
        </authorList>
    </citation>
    <scope>IDENTIFICATION</scope>
</reference>
<evidence type="ECO:0000313" key="4">
    <source>
        <dbReference type="WBParaSite" id="HPLM_0002128501-mRNA-1"/>
    </source>
</evidence>
<sequence length="204" mass="22320">MMLLCCKAKVLMQGGSVAIDRVDAAIAARPHVIDGKTVNPERAMPTDKDRDTPYVSTKRLYVSGVREDHTEQMFTEYFIMYGNVVKAQKPRDRVYLMGRSRGDAPGGWPGDWGEQVTVDLEEVVMDNKVMMDMDSDKDGASKPEYGLVSRVVTSNGQALKVAADTGLLIAGLSVSVLWVSHPVFDLLLVVLILTFCVICSCSGT</sequence>
<feature type="transmembrane region" description="Helical" evidence="1">
    <location>
        <begin position="186"/>
        <end position="203"/>
    </location>
</feature>
<gene>
    <name evidence="2" type="ORF">HPLM_LOCUS21274</name>
</gene>
<dbReference type="InterPro" id="IPR035979">
    <property type="entry name" value="RBD_domain_sf"/>
</dbReference>
<keyword evidence="3" id="KW-1185">Reference proteome</keyword>
<dbReference type="AlphaFoldDB" id="A0A0N4XA90"/>
<evidence type="ECO:0000313" key="3">
    <source>
        <dbReference type="Proteomes" id="UP000268014"/>
    </source>
</evidence>
<keyword evidence="1" id="KW-1133">Transmembrane helix</keyword>
<proteinExistence type="predicted"/>
<dbReference type="EMBL" id="UZAF01023192">
    <property type="protein sequence ID" value="VDO88909.1"/>
    <property type="molecule type" value="Genomic_DNA"/>
</dbReference>
<evidence type="ECO:0000256" key="1">
    <source>
        <dbReference type="SAM" id="Phobius"/>
    </source>
</evidence>
<organism evidence="4">
    <name type="scientific">Haemonchus placei</name>
    <name type="common">Barber's pole worm</name>
    <dbReference type="NCBI Taxonomy" id="6290"/>
    <lineage>
        <taxon>Eukaryota</taxon>
        <taxon>Metazoa</taxon>
        <taxon>Ecdysozoa</taxon>
        <taxon>Nematoda</taxon>
        <taxon>Chromadorea</taxon>
        <taxon>Rhabditida</taxon>
        <taxon>Rhabditina</taxon>
        <taxon>Rhabditomorpha</taxon>
        <taxon>Strongyloidea</taxon>
        <taxon>Trichostrongylidae</taxon>
        <taxon>Haemonchus</taxon>
    </lineage>
</organism>
<dbReference type="WBParaSite" id="HPLM_0002128501-mRNA-1">
    <property type="protein sequence ID" value="HPLM_0002128501-mRNA-1"/>
    <property type="gene ID" value="HPLM_0002128501"/>
</dbReference>
<dbReference type="OrthoDB" id="1875751at2759"/>
<evidence type="ECO:0000313" key="2">
    <source>
        <dbReference type="EMBL" id="VDO88909.1"/>
    </source>
</evidence>
<dbReference type="SUPFAM" id="SSF54928">
    <property type="entry name" value="RNA-binding domain, RBD"/>
    <property type="match status" value="1"/>
</dbReference>
<dbReference type="Proteomes" id="UP000268014">
    <property type="component" value="Unassembled WGS sequence"/>
</dbReference>